<organism evidence="1 2">
    <name type="scientific">Olleya marilimosa</name>
    <dbReference type="NCBI Taxonomy" id="272164"/>
    <lineage>
        <taxon>Bacteria</taxon>
        <taxon>Pseudomonadati</taxon>
        <taxon>Bacteroidota</taxon>
        <taxon>Flavobacteriia</taxon>
        <taxon>Flavobacteriales</taxon>
        <taxon>Flavobacteriaceae</taxon>
    </lineage>
</organism>
<dbReference type="Proteomes" id="UP000627521">
    <property type="component" value="Unassembled WGS sequence"/>
</dbReference>
<proteinExistence type="predicted"/>
<dbReference type="RefSeq" id="WP_191099501.1">
    <property type="nucleotide sequence ID" value="NZ_JACXXF010000003.1"/>
</dbReference>
<accession>A0ABR8LUQ2</accession>
<protein>
    <submittedName>
        <fullName evidence="1">Uncharacterized protein</fullName>
    </submittedName>
</protein>
<dbReference type="EMBL" id="JACXXH010000003">
    <property type="protein sequence ID" value="MBD3863103.1"/>
    <property type="molecule type" value="Genomic_DNA"/>
</dbReference>
<gene>
    <name evidence="1" type="ORF">IEG06_06545</name>
</gene>
<comment type="caution">
    <text evidence="1">The sequence shown here is derived from an EMBL/GenBank/DDBJ whole genome shotgun (WGS) entry which is preliminary data.</text>
</comment>
<keyword evidence="2" id="KW-1185">Reference proteome</keyword>
<reference evidence="1 2" key="1">
    <citation type="submission" date="2020-09" db="EMBL/GenBank/DDBJ databases">
        <title>Bacillus nautilus sp. nov., Chryseoglobus crepusculi sp. nov, and Psychrobacter noctis sp. nov., isolated from deep-sea sponges from the equatorial Atlantic.</title>
        <authorList>
            <person name="Stennett H.L."/>
            <person name="Williams S.E."/>
        </authorList>
    </citation>
    <scope>NUCLEOTIDE SEQUENCE [LARGE SCALE GENOMIC DNA]</scope>
    <source>
        <strain evidence="1 2">28M-24</strain>
    </source>
</reference>
<sequence length="96" mass="11213">MLDIIYNIDNKSVFKVEYNISFRFSFFKLDVKLFITLNPVSARVYSFSGASSYFSSSYFSFRSSSSSSNYSRDVASVSWKLYNILLNLYFVTFYVN</sequence>
<evidence type="ECO:0000313" key="1">
    <source>
        <dbReference type="EMBL" id="MBD3863103.1"/>
    </source>
</evidence>
<name>A0ABR8LUQ2_9FLAO</name>
<evidence type="ECO:0000313" key="2">
    <source>
        <dbReference type="Proteomes" id="UP000627521"/>
    </source>
</evidence>